<dbReference type="EMBL" id="CAMPGE010023254">
    <property type="protein sequence ID" value="CAI2381215.1"/>
    <property type="molecule type" value="Genomic_DNA"/>
</dbReference>
<reference evidence="1" key="1">
    <citation type="submission" date="2023-07" db="EMBL/GenBank/DDBJ databases">
        <authorList>
            <consortium name="AG Swart"/>
            <person name="Singh M."/>
            <person name="Singh A."/>
            <person name="Seah K."/>
            <person name="Emmerich C."/>
        </authorList>
    </citation>
    <scope>NUCLEOTIDE SEQUENCE</scope>
    <source>
        <strain evidence="1">DP1</strain>
    </source>
</reference>
<sequence>MKTSAYLKTSKDTLSQECDALSSSDFDECSTSVQSVRISERSENILIFNKGKRKDLRRAFTFKESYNSNNKNLQVLKESQNKAKLYQFKIKPLKKSGEDTKLSSCRLEDPTYKNTTFINRTELSKILKIINKGWTSFPQFLHSNDNMTYARSDLRKIPSEMILTSLLKPAQESTVRDN</sequence>
<dbReference type="Proteomes" id="UP001295684">
    <property type="component" value="Unassembled WGS sequence"/>
</dbReference>
<name>A0AAD2D676_EUPCR</name>
<comment type="caution">
    <text evidence="1">The sequence shown here is derived from an EMBL/GenBank/DDBJ whole genome shotgun (WGS) entry which is preliminary data.</text>
</comment>
<accession>A0AAD2D676</accession>
<protein>
    <submittedName>
        <fullName evidence="1">Uncharacterized protein</fullName>
    </submittedName>
</protein>
<proteinExistence type="predicted"/>
<dbReference type="AlphaFoldDB" id="A0AAD2D676"/>
<keyword evidence="2" id="KW-1185">Reference proteome</keyword>
<organism evidence="1 2">
    <name type="scientific">Euplotes crassus</name>
    <dbReference type="NCBI Taxonomy" id="5936"/>
    <lineage>
        <taxon>Eukaryota</taxon>
        <taxon>Sar</taxon>
        <taxon>Alveolata</taxon>
        <taxon>Ciliophora</taxon>
        <taxon>Intramacronucleata</taxon>
        <taxon>Spirotrichea</taxon>
        <taxon>Hypotrichia</taxon>
        <taxon>Euplotida</taxon>
        <taxon>Euplotidae</taxon>
        <taxon>Moneuplotes</taxon>
    </lineage>
</organism>
<evidence type="ECO:0000313" key="2">
    <source>
        <dbReference type="Proteomes" id="UP001295684"/>
    </source>
</evidence>
<evidence type="ECO:0000313" key="1">
    <source>
        <dbReference type="EMBL" id="CAI2381215.1"/>
    </source>
</evidence>
<gene>
    <name evidence="1" type="ORF">ECRASSUSDP1_LOCUS22664</name>
</gene>